<evidence type="ECO:0000256" key="19">
    <source>
        <dbReference type="SAM" id="Phobius"/>
    </source>
</evidence>
<keyword evidence="10 19" id="KW-1133">Transmembrane helix</keyword>
<dbReference type="Pfam" id="PF01219">
    <property type="entry name" value="DAGK_prokar"/>
    <property type="match status" value="1"/>
</dbReference>
<comment type="similarity">
    <text evidence="2">Belongs to the bacterial diacylglycerol kinase family.</text>
</comment>
<feature type="transmembrane region" description="Helical" evidence="19">
    <location>
        <begin position="95"/>
        <end position="115"/>
    </location>
</feature>
<keyword evidence="11" id="KW-0443">Lipid metabolism</keyword>
<keyword evidence="4" id="KW-0444">Lipid biosynthesis</keyword>
<evidence type="ECO:0000256" key="14">
    <source>
        <dbReference type="ARBA" id="ARBA00023264"/>
    </source>
</evidence>
<feature type="binding site" evidence="17">
    <location>
        <position position="75"/>
    </location>
    <ligand>
        <name>ATP</name>
        <dbReference type="ChEBI" id="CHEBI:30616"/>
    </ligand>
</feature>
<dbReference type="RefSeq" id="WP_078812846.1">
    <property type="nucleotide sequence ID" value="NZ_FUYE01000004.1"/>
</dbReference>
<feature type="transmembrane region" description="Helical" evidence="19">
    <location>
        <begin position="54"/>
        <end position="74"/>
    </location>
</feature>
<feature type="binding site" evidence="17">
    <location>
        <begin position="93"/>
        <end position="94"/>
    </location>
    <ligand>
        <name>ATP</name>
        <dbReference type="ChEBI" id="CHEBI:30616"/>
    </ligand>
</feature>
<evidence type="ECO:0000256" key="13">
    <source>
        <dbReference type="ARBA" id="ARBA00023209"/>
    </source>
</evidence>
<comment type="cofactor">
    <cofactor evidence="18">
        <name>Mg(2+)</name>
        <dbReference type="ChEBI" id="CHEBI:18420"/>
    </cofactor>
    <text evidence="18">Mn(2+), Zn(2+), Cd(2+) and Co(2+) support activity to lesser extents.</text>
</comment>
<evidence type="ECO:0000256" key="3">
    <source>
        <dbReference type="ARBA" id="ARBA00022475"/>
    </source>
</evidence>
<keyword evidence="13" id="KW-0594">Phospholipid biosynthesis</keyword>
<keyword evidence="5" id="KW-0808">Transferase</keyword>
<evidence type="ECO:0000313" key="21">
    <source>
        <dbReference type="Proteomes" id="UP000190774"/>
    </source>
</evidence>
<evidence type="ECO:0000256" key="12">
    <source>
        <dbReference type="ARBA" id="ARBA00023136"/>
    </source>
</evidence>
<evidence type="ECO:0000256" key="5">
    <source>
        <dbReference type="ARBA" id="ARBA00022679"/>
    </source>
</evidence>
<keyword evidence="21" id="KW-1185">Reference proteome</keyword>
<evidence type="ECO:0000313" key="20">
    <source>
        <dbReference type="EMBL" id="SKA90110.1"/>
    </source>
</evidence>
<protein>
    <submittedName>
        <fullName evidence="20">Diacylglycerol kinase (ATP)</fullName>
    </submittedName>
</protein>
<dbReference type="EMBL" id="FUYE01000004">
    <property type="protein sequence ID" value="SKA90110.1"/>
    <property type="molecule type" value="Genomic_DNA"/>
</dbReference>
<evidence type="ECO:0000256" key="17">
    <source>
        <dbReference type="PIRSR" id="PIRSR600829-3"/>
    </source>
</evidence>
<dbReference type="GO" id="GO:0005524">
    <property type="term" value="F:ATP binding"/>
    <property type="evidence" value="ECO:0007669"/>
    <property type="project" value="UniProtKB-KW"/>
</dbReference>
<keyword evidence="6 19" id="KW-0812">Transmembrane</keyword>
<evidence type="ECO:0000256" key="4">
    <source>
        <dbReference type="ARBA" id="ARBA00022516"/>
    </source>
</evidence>
<dbReference type="Gene3D" id="1.10.287.3610">
    <property type="match status" value="1"/>
</dbReference>
<dbReference type="InterPro" id="IPR000829">
    <property type="entry name" value="DAGK"/>
</dbReference>
<evidence type="ECO:0000256" key="2">
    <source>
        <dbReference type="ARBA" id="ARBA00005967"/>
    </source>
</evidence>
<dbReference type="Proteomes" id="UP000190774">
    <property type="component" value="Unassembled WGS sequence"/>
</dbReference>
<proteinExistence type="inferred from homology"/>
<dbReference type="CDD" id="cd14265">
    <property type="entry name" value="UDPK_IM_like"/>
    <property type="match status" value="1"/>
</dbReference>
<evidence type="ECO:0000256" key="11">
    <source>
        <dbReference type="ARBA" id="ARBA00023098"/>
    </source>
</evidence>
<dbReference type="PANTHER" id="PTHR34299">
    <property type="entry name" value="DIACYLGLYCEROL KINASE"/>
    <property type="match status" value="1"/>
</dbReference>
<reference evidence="21" key="1">
    <citation type="submission" date="2017-02" db="EMBL/GenBank/DDBJ databases">
        <authorList>
            <person name="Varghese N."/>
            <person name="Submissions S."/>
        </authorList>
    </citation>
    <scope>NUCLEOTIDE SEQUENCE [LARGE SCALE GENOMIC DNA]</scope>
    <source>
        <strain evidence="21">ATCC 700200</strain>
    </source>
</reference>
<evidence type="ECO:0000256" key="7">
    <source>
        <dbReference type="ARBA" id="ARBA00022741"/>
    </source>
</evidence>
<dbReference type="STRING" id="48467.SAMN02745166_01662"/>
<organism evidence="20 21">
    <name type="scientific">Prosthecobacter debontii</name>
    <dbReference type="NCBI Taxonomy" id="48467"/>
    <lineage>
        <taxon>Bacteria</taxon>
        <taxon>Pseudomonadati</taxon>
        <taxon>Verrucomicrobiota</taxon>
        <taxon>Verrucomicrobiia</taxon>
        <taxon>Verrucomicrobiales</taxon>
        <taxon>Verrucomicrobiaceae</taxon>
        <taxon>Prosthecobacter</taxon>
    </lineage>
</organism>
<keyword evidence="3" id="KW-1003">Cell membrane</keyword>
<evidence type="ECO:0000256" key="9">
    <source>
        <dbReference type="ARBA" id="ARBA00022840"/>
    </source>
</evidence>
<sequence>MVWTWISHVLRAFQAAISGLVWALRTQRNLKIHLLATCLALSLGWLHPLENWEWCVLALAIGLVWAAELLNTAVETVCDRITREPDEMIRRAKDVSAAAVVAASIAALAIGILIFT</sequence>
<keyword evidence="18" id="KW-0479">Metal-binding</keyword>
<evidence type="ECO:0000256" key="8">
    <source>
        <dbReference type="ARBA" id="ARBA00022777"/>
    </source>
</evidence>
<feature type="binding site" evidence="16">
    <location>
        <position position="68"/>
    </location>
    <ligand>
        <name>substrate</name>
    </ligand>
</feature>
<keyword evidence="12 19" id="KW-0472">Membrane</keyword>
<keyword evidence="8 20" id="KW-0418">Kinase</keyword>
<dbReference type="GO" id="GO:0005886">
    <property type="term" value="C:plasma membrane"/>
    <property type="evidence" value="ECO:0007669"/>
    <property type="project" value="UniProtKB-SubCell"/>
</dbReference>
<dbReference type="InterPro" id="IPR033717">
    <property type="entry name" value="UDPK"/>
</dbReference>
<evidence type="ECO:0000256" key="6">
    <source>
        <dbReference type="ARBA" id="ARBA00022692"/>
    </source>
</evidence>
<feature type="active site" description="Proton acceptor" evidence="15">
    <location>
        <position position="68"/>
    </location>
</feature>
<dbReference type="InterPro" id="IPR036945">
    <property type="entry name" value="DAGK_sf"/>
</dbReference>
<keyword evidence="14" id="KW-1208">Phospholipid metabolism</keyword>
<evidence type="ECO:0000256" key="1">
    <source>
        <dbReference type="ARBA" id="ARBA00004651"/>
    </source>
</evidence>
<evidence type="ECO:0000256" key="18">
    <source>
        <dbReference type="PIRSR" id="PIRSR600829-4"/>
    </source>
</evidence>
<accession>A0A1T4XKP1</accession>
<feature type="binding site" evidence="18">
    <location>
        <position position="75"/>
    </location>
    <ligand>
        <name>a divalent metal cation</name>
        <dbReference type="ChEBI" id="CHEBI:60240"/>
    </ligand>
</feature>
<evidence type="ECO:0000256" key="10">
    <source>
        <dbReference type="ARBA" id="ARBA00022989"/>
    </source>
</evidence>
<comment type="subcellular location">
    <subcellularLocation>
        <location evidence="1">Cell membrane</location>
        <topology evidence="1">Multi-pass membrane protein</topology>
    </subcellularLocation>
</comment>
<dbReference type="GO" id="GO:0046872">
    <property type="term" value="F:metal ion binding"/>
    <property type="evidence" value="ECO:0007669"/>
    <property type="project" value="UniProtKB-KW"/>
</dbReference>
<keyword evidence="18" id="KW-0460">Magnesium</keyword>
<gene>
    <name evidence="20" type="ORF">SAMN02745166_01662</name>
</gene>
<dbReference type="PANTHER" id="PTHR34299:SF1">
    <property type="entry name" value="DIACYLGLYCEROL KINASE"/>
    <property type="match status" value="1"/>
</dbReference>
<evidence type="ECO:0000256" key="16">
    <source>
        <dbReference type="PIRSR" id="PIRSR600829-2"/>
    </source>
</evidence>
<keyword evidence="9 17" id="KW-0067">ATP-binding</keyword>
<dbReference type="AlphaFoldDB" id="A0A1T4XKP1"/>
<dbReference type="GO" id="GO:0016301">
    <property type="term" value="F:kinase activity"/>
    <property type="evidence" value="ECO:0007669"/>
    <property type="project" value="UniProtKB-KW"/>
</dbReference>
<name>A0A1T4XKP1_9BACT</name>
<keyword evidence="7 17" id="KW-0547">Nucleotide-binding</keyword>
<dbReference type="GO" id="GO:0008654">
    <property type="term" value="P:phospholipid biosynthetic process"/>
    <property type="evidence" value="ECO:0007669"/>
    <property type="project" value="UniProtKB-KW"/>
</dbReference>
<evidence type="ECO:0000256" key="15">
    <source>
        <dbReference type="PIRSR" id="PIRSR600829-1"/>
    </source>
</evidence>
<dbReference type="OrthoDB" id="195462at2"/>